<reference evidence="5 6" key="1">
    <citation type="submission" date="2019-09" db="EMBL/GenBank/DDBJ databases">
        <title>Genome sequence of Rhodovastum atsumiense, a diverse member of the Acetobacteraceae family of non-sulfur purple photosynthetic bacteria.</title>
        <authorList>
            <person name="Meyer T."/>
            <person name="Kyndt J."/>
        </authorList>
    </citation>
    <scope>NUCLEOTIDE SEQUENCE [LARGE SCALE GENOMIC DNA]</scope>
    <source>
        <strain evidence="5 6">DSM 21279</strain>
    </source>
</reference>
<protein>
    <submittedName>
        <fullName evidence="5">Glycosyltransferase family 4 protein</fullName>
    </submittedName>
</protein>
<keyword evidence="6" id="KW-1185">Reference proteome</keyword>
<dbReference type="Proteomes" id="UP000325255">
    <property type="component" value="Unassembled WGS sequence"/>
</dbReference>
<sequence>MRILHTVAAREWGGIAYRTVEQIGWLNSHGHESWLACPADSEVARRAGQFGVPVLGLDFAEPFLPATIWKLRRLLRHLDCDVIEAHTGRCANVILAARDRCTLIRTRHTTHTLRPSLSRSLRGRWGWDWTVATARVIRDDMVRTRLAAPDRISIIGEWVESRFFDAAHRSRQRHDWRARLGIADAGFVVGAIGMLRPDKGFETVLHALARMRATHPDTVAVIAGEAPRENTAYGRQLQLLAQSLGIAGNVVFAGYCDDVAGILQAFDAVAVPSLSEAQSRVIPEALAGCRPVAASDVGGISELVVHGKTGWLVPPGDADALAACLVRMRTEPATTQAVSDQGGDLARRSLHINARMSEYLETYDSAVARAAGSLFGRRRERARLGWAAAD</sequence>
<feature type="domain" description="Glycosyl transferase family 1" evidence="3">
    <location>
        <begin position="173"/>
        <end position="326"/>
    </location>
</feature>
<dbReference type="SUPFAM" id="SSF53756">
    <property type="entry name" value="UDP-Glycosyltransferase/glycogen phosphorylase"/>
    <property type="match status" value="1"/>
</dbReference>
<proteinExistence type="predicted"/>
<dbReference type="CDD" id="cd03801">
    <property type="entry name" value="GT4_PimA-like"/>
    <property type="match status" value="1"/>
</dbReference>
<gene>
    <name evidence="5" type="ORF">F1189_01595</name>
</gene>
<feature type="domain" description="Glycosyltransferase subfamily 4-like N-terminal" evidence="4">
    <location>
        <begin position="12"/>
        <end position="156"/>
    </location>
</feature>
<dbReference type="PANTHER" id="PTHR12526:SF510">
    <property type="entry name" value="D-INOSITOL 3-PHOSPHATE GLYCOSYLTRANSFERASE"/>
    <property type="match status" value="1"/>
</dbReference>
<dbReference type="Pfam" id="PF13439">
    <property type="entry name" value="Glyco_transf_4"/>
    <property type="match status" value="1"/>
</dbReference>
<dbReference type="EMBL" id="VWPK01000002">
    <property type="protein sequence ID" value="KAA5614315.1"/>
    <property type="molecule type" value="Genomic_DNA"/>
</dbReference>
<dbReference type="GO" id="GO:0016757">
    <property type="term" value="F:glycosyltransferase activity"/>
    <property type="evidence" value="ECO:0007669"/>
    <property type="project" value="UniProtKB-KW"/>
</dbReference>
<evidence type="ECO:0000313" key="5">
    <source>
        <dbReference type="EMBL" id="KAA5614315.1"/>
    </source>
</evidence>
<evidence type="ECO:0000313" key="6">
    <source>
        <dbReference type="Proteomes" id="UP000325255"/>
    </source>
</evidence>
<accession>A0A5M6J3T1</accession>
<dbReference type="InterPro" id="IPR001296">
    <property type="entry name" value="Glyco_trans_1"/>
</dbReference>
<evidence type="ECO:0000256" key="2">
    <source>
        <dbReference type="ARBA" id="ARBA00022679"/>
    </source>
</evidence>
<dbReference type="Gene3D" id="3.40.50.2000">
    <property type="entry name" value="Glycogen Phosphorylase B"/>
    <property type="match status" value="2"/>
</dbReference>
<evidence type="ECO:0000259" key="3">
    <source>
        <dbReference type="Pfam" id="PF00534"/>
    </source>
</evidence>
<keyword evidence="1" id="KW-0328">Glycosyltransferase</keyword>
<dbReference type="Pfam" id="PF00534">
    <property type="entry name" value="Glycos_transf_1"/>
    <property type="match status" value="1"/>
</dbReference>
<dbReference type="AlphaFoldDB" id="A0A5M6J3T1"/>
<name>A0A5M6J3T1_9PROT</name>
<dbReference type="PANTHER" id="PTHR12526">
    <property type="entry name" value="GLYCOSYLTRANSFERASE"/>
    <property type="match status" value="1"/>
</dbReference>
<dbReference type="RefSeq" id="WP_150038804.1">
    <property type="nucleotide sequence ID" value="NZ_OW485601.1"/>
</dbReference>
<keyword evidence="2 5" id="KW-0808">Transferase</keyword>
<dbReference type="InterPro" id="IPR028098">
    <property type="entry name" value="Glyco_trans_4-like_N"/>
</dbReference>
<dbReference type="OrthoDB" id="529131at2"/>
<organism evidence="5 6">
    <name type="scientific">Rhodovastum atsumiense</name>
    <dbReference type="NCBI Taxonomy" id="504468"/>
    <lineage>
        <taxon>Bacteria</taxon>
        <taxon>Pseudomonadati</taxon>
        <taxon>Pseudomonadota</taxon>
        <taxon>Alphaproteobacteria</taxon>
        <taxon>Acetobacterales</taxon>
        <taxon>Acetobacteraceae</taxon>
        <taxon>Rhodovastum</taxon>
    </lineage>
</organism>
<evidence type="ECO:0000259" key="4">
    <source>
        <dbReference type="Pfam" id="PF13439"/>
    </source>
</evidence>
<evidence type="ECO:0000256" key="1">
    <source>
        <dbReference type="ARBA" id="ARBA00022676"/>
    </source>
</evidence>
<comment type="caution">
    <text evidence="5">The sequence shown here is derived from an EMBL/GenBank/DDBJ whole genome shotgun (WGS) entry which is preliminary data.</text>
</comment>